<evidence type="ECO:0000313" key="4">
    <source>
        <dbReference type="Proteomes" id="UP000192746"/>
    </source>
</evidence>
<comment type="caution">
    <text evidence="3">The sequence shown here is derived from an EMBL/GenBank/DDBJ whole genome shotgun (WGS) entry which is preliminary data.</text>
</comment>
<gene>
    <name evidence="3" type="ORF">IIF7_11243</name>
</gene>
<dbReference type="AlphaFoldDB" id="A0A1Y1T4L8"/>
<name>A0A1Y1T4L8_9FLAO</name>
<organism evidence="3 4">
    <name type="scientific">Zunongwangia atlantica 22II14-10F7</name>
    <dbReference type="NCBI Taxonomy" id="1185767"/>
    <lineage>
        <taxon>Bacteria</taxon>
        <taxon>Pseudomonadati</taxon>
        <taxon>Bacteroidota</taxon>
        <taxon>Flavobacteriia</taxon>
        <taxon>Flavobacteriales</taxon>
        <taxon>Flavobacteriaceae</taxon>
        <taxon>Zunongwangia</taxon>
    </lineage>
</organism>
<dbReference type="EMBL" id="ARYN01000009">
    <property type="protein sequence ID" value="ORL45393.1"/>
    <property type="molecule type" value="Genomic_DNA"/>
</dbReference>
<keyword evidence="4" id="KW-1185">Reference proteome</keyword>
<keyword evidence="2" id="KW-1133">Transmembrane helix</keyword>
<reference evidence="3 4" key="1">
    <citation type="submission" date="2013-04" db="EMBL/GenBank/DDBJ databases">
        <title>Zunongwangia sp. 22II14-10F7 Genome Sequencing.</title>
        <authorList>
            <person name="Lai Q."/>
            <person name="Shao Z."/>
        </authorList>
    </citation>
    <scope>NUCLEOTIDE SEQUENCE [LARGE SCALE GENOMIC DNA]</scope>
    <source>
        <strain evidence="3 4">22II14-10F7</strain>
    </source>
</reference>
<evidence type="ECO:0000256" key="1">
    <source>
        <dbReference type="SAM" id="Coils"/>
    </source>
</evidence>
<dbReference type="STRING" id="1185767.IIF7_11243"/>
<keyword evidence="2" id="KW-0812">Transmembrane</keyword>
<evidence type="ECO:0000313" key="3">
    <source>
        <dbReference type="EMBL" id="ORL45393.1"/>
    </source>
</evidence>
<proteinExistence type="predicted"/>
<accession>A0A1Y1T4L8</accession>
<dbReference type="RefSeq" id="WP_084841788.1">
    <property type="nucleotide sequence ID" value="NZ_ARYN01000009.1"/>
</dbReference>
<sequence length="159" mass="18420">MIELIPIAIITLDSLIKLLPFVVPIATLLLGVYKDKIFEKLNLKAKEKEVDLSSTDVIEKNLQLYQTMLDDYAKRKEAEDKIQVKRIECLEGKIEKVGKENFELKSEKSELKFEKSELEISIDNLKRQVEKLTDLVNKLGLQLAYYEQHSEVKLPDNLK</sequence>
<protein>
    <submittedName>
        <fullName evidence="3">Uncharacterized protein</fullName>
    </submittedName>
</protein>
<feature type="coiled-coil region" evidence="1">
    <location>
        <begin position="87"/>
        <end position="142"/>
    </location>
</feature>
<dbReference type="Proteomes" id="UP000192746">
    <property type="component" value="Unassembled WGS sequence"/>
</dbReference>
<feature type="transmembrane region" description="Helical" evidence="2">
    <location>
        <begin position="15"/>
        <end position="33"/>
    </location>
</feature>
<evidence type="ECO:0000256" key="2">
    <source>
        <dbReference type="SAM" id="Phobius"/>
    </source>
</evidence>
<keyword evidence="1" id="KW-0175">Coiled coil</keyword>
<keyword evidence="2" id="KW-0472">Membrane</keyword>